<dbReference type="RefSeq" id="WP_033608293.1">
    <property type="nucleotide sequence ID" value="NZ_AP028145.1"/>
</dbReference>
<reference evidence="1 2" key="1">
    <citation type="submission" date="2016-08" db="EMBL/GenBank/DDBJ databases">
        <title>Genome sequencing of Lactobacillus plantarum JSA22, isolated from fermented soybean paste.</title>
        <authorList>
            <person name="Choi H.S."/>
        </authorList>
    </citation>
    <scope>NUCLEOTIDE SEQUENCE [LARGE SCALE GENOMIC DNA]</scope>
    <source>
        <strain evidence="1 2">JSA22</strain>
    </source>
</reference>
<dbReference type="EMBL" id="MCOL01000001">
    <property type="protein sequence ID" value="ODO60419.1"/>
    <property type="molecule type" value="Genomic_DNA"/>
</dbReference>
<protein>
    <submittedName>
        <fullName evidence="1">Uncharacterized protein</fullName>
    </submittedName>
</protein>
<gene>
    <name evidence="1" type="ORF">LPJSA22_00352</name>
</gene>
<comment type="caution">
    <text evidence="1">The sequence shown here is derived from an EMBL/GenBank/DDBJ whole genome shotgun (WGS) entry which is preliminary data.</text>
</comment>
<dbReference type="PATRIC" id="fig|1590.142.peg.358"/>
<evidence type="ECO:0000313" key="1">
    <source>
        <dbReference type="EMBL" id="ODO60419.1"/>
    </source>
</evidence>
<evidence type="ECO:0000313" key="2">
    <source>
        <dbReference type="Proteomes" id="UP000094892"/>
    </source>
</evidence>
<sequence length="130" mass="15338">MIRVLQVDPPDDPEYRDPFVLLSDGNIQIWVFADEFNNKIGDKYQYPYMTLFPLLEGDVEMQKGKVFAVKALSDIQYSYDLYGQINENWKLKVGEFVIDSGEENYEGFKRGDFVHFRCDRVDLIDFNKFI</sequence>
<proteinExistence type="predicted"/>
<dbReference type="Proteomes" id="UP000094892">
    <property type="component" value="Unassembled WGS sequence"/>
</dbReference>
<dbReference type="AlphaFoldDB" id="A0A1E3KNT8"/>
<name>A0A1E3KNT8_LACPN</name>
<accession>A0A1E3KNT8</accession>
<organism evidence="1 2">
    <name type="scientific">Lactiplantibacillus plantarum</name>
    <name type="common">Lactobacillus plantarum</name>
    <dbReference type="NCBI Taxonomy" id="1590"/>
    <lineage>
        <taxon>Bacteria</taxon>
        <taxon>Bacillati</taxon>
        <taxon>Bacillota</taxon>
        <taxon>Bacilli</taxon>
        <taxon>Lactobacillales</taxon>
        <taxon>Lactobacillaceae</taxon>
        <taxon>Lactiplantibacillus</taxon>
    </lineage>
</organism>